<reference evidence="3" key="1">
    <citation type="journal article" date="2019" name="Int. J. Syst. Evol. Microbiol.">
        <title>The Global Catalogue of Microorganisms (GCM) 10K type strain sequencing project: providing services to taxonomists for standard genome sequencing and annotation.</title>
        <authorList>
            <consortium name="The Broad Institute Genomics Platform"/>
            <consortium name="The Broad Institute Genome Sequencing Center for Infectious Disease"/>
            <person name="Wu L."/>
            <person name="Ma J."/>
        </authorList>
    </citation>
    <scope>NUCLEOTIDE SEQUENCE [LARGE SCALE GENOMIC DNA]</scope>
    <source>
        <strain evidence="3">CCUG 49018</strain>
    </source>
</reference>
<evidence type="ECO:0000313" key="2">
    <source>
        <dbReference type="EMBL" id="MFD1232537.1"/>
    </source>
</evidence>
<accession>A0ABW3VBN1</accession>
<gene>
    <name evidence="2" type="ORF">ACFQ34_04505</name>
</gene>
<feature type="domain" description="NAD-dependent epimerase/dehydratase" evidence="1">
    <location>
        <begin position="15"/>
        <end position="234"/>
    </location>
</feature>
<dbReference type="PANTHER" id="PTHR43245">
    <property type="entry name" value="BIFUNCTIONAL POLYMYXIN RESISTANCE PROTEIN ARNA"/>
    <property type="match status" value="1"/>
</dbReference>
<dbReference type="InterPro" id="IPR001509">
    <property type="entry name" value="Epimerase_deHydtase"/>
</dbReference>
<dbReference type="InterPro" id="IPR050177">
    <property type="entry name" value="Lipid_A_modif_metabolic_enz"/>
</dbReference>
<dbReference type="EMBL" id="JBHTMB010000026">
    <property type="protein sequence ID" value="MFD1232537.1"/>
    <property type="molecule type" value="Genomic_DNA"/>
</dbReference>
<dbReference type="Proteomes" id="UP001597182">
    <property type="component" value="Unassembled WGS sequence"/>
</dbReference>
<dbReference type="RefSeq" id="WP_339126271.1">
    <property type="nucleotide sequence ID" value="NZ_BAABKS010000085.1"/>
</dbReference>
<comment type="caution">
    <text evidence="2">The sequence shown here is derived from an EMBL/GenBank/DDBJ whole genome shotgun (WGS) entry which is preliminary data.</text>
</comment>
<organism evidence="2 3">
    <name type="scientific">Pseudonocardia benzenivorans</name>
    <dbReference type="NCBI Taxonomy" id="228005"/>
    <lineage>
        <taxon>Bacteria</taxon>
        <taxon>Bacillati</taxon>
        <taxon>Actinomycetota</taxon>
        <taxon>Actinomycetes</taxon>
        <taxon>Pseudonocardiales</taxon>
        <taxon>Pseudonocardiaceae</taxon>
        <taxon>Pseudonocardia</taxon>
    </lineage>
</organism>
<protein>
    <submittedName>
        <fullName evidence="2">NAD-dependent epimerase/dehydratase family protein</fullName>
    </submittedName>
</protein>
<keyword evidence="3" id="KW-1185">Reference proteome</keyword>
<dbReference type="Pfam" id="PF01370">
    <property type="entry name" value="Epimerase"/>
    <property type="match status" value="1"/>
</dbReference>
<name>A0ABW3VBN1_9PSEU</name>
<dbReference type="Gene3D" id="3.40.50.720">
    <property type="entry name" value="NAD(P)-binding Rossmann-like Domain"/>
    <property type="match status" value="1"/>
</dbReference>
<evidence type="ECO:0000313" key="3">
    <source>
        <dbReference type="Proteomes" id="UP001597182"/>
    </source>
</evidence>
<proteinExistence type="predicted"/>
<dbReference type="InterPro" id="IPR036291">
    <property type="entry name" value="NAD(P)-bd_dom_sf"/>
</dbReference>
<sequence>MTAPPDLDEFTGRTVLVTGGGGFLGRTVVRRLRDVFPGRVVSVQRRPEQAPGGLHLGTATHADVVADLRDDEWHDILVEADYVLWLAALRDHGASREIAERENLVPLRRAVDVMRTGRLRRFVFASTISAVDQGTTGPPRPLTDDTMPQPTTGYGAAKLACERLLAASGVSHTVLRLPFLYGPGFRADSFLAFYRRVASTPVLGVLPFTADLSLLHTGDVADLTLHVLAEHNREQADDGPYLVADGPPHEVADLVGLVARLCGRTVRPLPPSVGRAASRVALASRAIPLPAAVATAPLPLALRYWSHAAFTRGFFTVDARRFHAAFPGCRFVDVTTGMAAAFAGAAGRRYISGGSAAARP</sequence>
<dbReference type="SUPFAM" id="SSF51735">
    <property type="entry name" value="NAD(P)-binding Rossmann-fold domains"/>
    <property type="match status" value="1"/>
</dbReference>
<evidence type="ECO:0000259" key="1">
    <source>
        <dbReference type="Pfam" id="PF01370"/>
    </source>
</evidence>